<protein>
    <submittedName>
        <fullName evidence="1">Uncharacterized protein</fullName>
    </submittedName>
</protein>
<gene>
    <name evidence="1" type="ORF">GCM10009639_49140</name>
</gene>
<evidence type="ECO:0000313" key="1">
    <source>
        <dbReference type="EMBL" id="GAA1403788.1"/>
    </source>
</evidence>
<name>A0ABP4J092_9ACTN</name>
<organism evidence="1 2">
    <name type="scientific">Kitasatospora putterlickiae</name>
    <dbReference type="NCBI Taxonomy" id="221725"/>
    <lineage>
        <taxon>Bacteria</taxon>
        <taxon>Bacillati</taxon>
        <taxon>Actinomycetota</taxon>
        <taxon>Actinomycetes</taxon>
        <taxon>Kitasatosporales</taxon>
        <taxon>Streptomycetaceae</taxon>
        <taxon>Kitasatospora</taxon>
    </lineage>
</organism>
<dbReference type="Proteomes" id="UP001499863">
    <property type="component" value="Unassembled WGS sequence"/>
</dbReference>
<proteinExistence type="predicted"/>
<keyword evidence="2" id="KW-1185">Reference proteome</keyword>
<evidence type="ECO:0000313" key="2">
    <source>
        <dbReference type="Proteomes" id="UP001499863"/>
    </source>
</evidence>
<sequence>MPRPSPTAATYALRYEYADNGRGLSEGFETPLAPPELQERFAAEGVDRGRGRINRAGLGEPDRVVHVRGVKSTP</sequence>
<accession>A0ABP4J092</accession>
<comment type="caution">
    <text evidence="1">The sequence shown here is derived from an EMBL/GenBank/DDBJ whole genome shotgun (WGS) entry which is preliminary data.</text>
</comment>
<reference evidence="2" key="1">
    <citation type="journal article" date="2019" name="Int. J. Syst. Evol. Microbiol.">
        <title>The Global Catalogue of Microorganisms (GCM) 10K type strain sequencing project: providing services to taxonomists for standard genome sequencing and annotation.</title>
        <authorList>
            <consortium name="The Broad Institute Genomics Platform"/>
            <consortium name="The Broad Institute Genome Sequencing Center for Infectious Disease"/>
            <person name="Wu L."/>
            <person name="Ma J."/>
        </authorList>
    </citation>
    <scope>NUCLEOTIDE SEQUENCE [LARGE SCALE GENOMIC DNA]</scope>
    <source>
        <strain evidence="2">JCM 12393</strain>
    </source>
</reference>
<dbReference type="EMBL" id="BAAAKJ010000260">
    <property type="protein sequence ID" value="GAA1403788.1"/>
    <property type="molecule type" value="Genomic_DNA"/>
</dbReference>